<evidence type="ECO:0000259" key="4">
    <source>
        <dbReference type="PROSITE" id="PS51473"/>
    </source>
</evidence>
<keyword evidence="6" id="KW-1185">Reference proteome</keyword>
<dbReference type="Proteomes" id="UP001558713">
    <property type="component" value="Unassembled WGS sequence"/>
</dbReference>
<keyword evidence="1 3" id="KW-0732">Signal</keyword>
<gene>
    <name evidence="5" type="ORF">V5N11_014121</name>
</gene>
<evidence type="ECO:0000313" key="6">
    <source>
        <dbReference type="Proteomes" id="UP001558713"/>
    </source>
</evidence>
<feature type="chain" id="PRO_5044890831" evidence="3">
    <location>
        <begin position="26"/>
        <end position="287"/>
    </location>
</feature>
<name>A0ABD0ZL97_CARAN</name>
<dbReference type="EMBL" id="JBANAX010000836">
    <property type="protein sequence ID" value="KAL1192014.1"/>
    <property type="molecule type" value="Genomic_DNA"/>
</dbReference>
<evidence type="ECO:0000256" key="2">
    <source>
        <dbReference type="ARBA" id="ARBA00022737"/>
    </source>
</evidence>
<evidence type="ECO:0000256" key="3">
    <source>
        <dbReference type="SAM" id="SignalP"/>
    </source>
</evidence>
<dbReference type="InterPro" id="IPR002902">
    <property type="entry name" value="GNK2"/>
</dbReference>
<accession>A0ABD0ZL97</accession>
<comment type="caution">
    <text evidence="5">The sequence shown here is derived from an EMBL/GenBank/DDBJ whole genome shotgun (WGS) entry which is preliminary data.</text>
</comment>
<dbReference type="AlphaFoldDB" id="A0ABD0ZL97"/>
<dbReference type="InterPro" id="IPR038408">
    <property type="entry name" value="GNK2_sf"/>
</dbReference>
<feature type="domain" description="Gnk2-homologous" evidence="4">
    <location>
        <begin position="31"/>
        <end position="135"/>
    </location>
</feature>
<feature type="domain" description="Gnk2-homologous" evidence="4">
    <location>
        <begin position="141"/>
        <end position="253"/>
    </location>
</feature>
<dbReference type="Pfam" id="PF01657">
    <property type="entry name" value="Stress-antifung"/>
    <property type="match status" value="2"/>
</dbReference>
<dbReference type="PANTHER" id="PTHR32099:SF42">
    <property type="entry name" value="CYSTEINE-RICH RECEPTOR-LIKE PROTEIN KINASE 9-RELATED"/>
    <property type="match status" value="1"/>
</dbReference>
<keyword evidence="2" id="KW-0677">Repeat</keyword>
<dbReference type="PANTHER" id="PTHR32099">
    <property type="entry name" value="CYSTEINE-RICH REPEAT SECRETORY PROTEIN"/>
    <property type="match status" value="1"/>
</dbReference>
<proteinExistence type="predicted"/>
<protein>
    <submittedName>
        <fullName evidence="5">Cysteine-rich repeat secretory protein 6</fullName>
    </submittedName>
</protein>
<organism evidence="5 6">
    <name type="scientific">Cardamine amara subsp. amara</name>
    <dbReference type="NCBI Taxonomy" id="228776"/>
    <lineage>
        <taxon>Eukaryota</taxon>
        <taxon>Viridiplantae</taxon>
        <taxon>Streptophyta</taxon>
        <taxon>Embryophyta</taxon>
        <taxon>Tracheophyta</taxon>
        <taxon>Spermatophyta</taxon>
        <taxon>Magnoliopsida</taxon>
        <taxon>eudicotyledons</taxon>
        <taxon>Gunneridae</taxon>
        <taxon>Pentapetalae</taxon>
        <taxon>rosids</taxon>
        <taxon>malvids</taxon>
        <taxon>Brassicales</taxon>
        <taxon>Brassicaceae</taxon>
        <taxon>Cardamineae</taxon>
        <taxon>Cardamine</taxon>
    </lineage>
</organism>
<dbReference type="Gene3D" id="3.30.430.20">
    <property type="entry name" value="Gnk2 domain, C-X8-C-X2-C motif"/>
    <property type="match status" value="2"/>
</dbReference>
<reference evidence="5 6" key="1">
    <citation type="submission" date="2024-04" db="EMBL/GenBank/DDBJ databases">
        <title>Genome assembly C_amara_ONT_v2.</title>
        <authorList>
            <person name="Yant L."/>
            <person name="Moore C."/>
            <person name="Slenker M."/>
        </authorList>
    </citation>
    <scope>NUCLEOTIDE SEQUENCE [LARGE SCALE GENOMIC DNA]</scope>
    <source>
        <tissue evidence="5">Leaf</tissue>
    </source>
</reference>
<feature type="signal peptide" evidence="3">
    <location>
        <begin position="1"/>
        <end position="25"/>
    </location>
</feature>
<dbReference type="CDD" id="cd23509">
    <property type="entry name" value="Gnk2-like"/>
    <property type="match status" value="2"/>
</dbReference>
<dbReference type="PROSITE" id="PS51473">
    <property type="entry name" value="GNK2"/>
    <property type="match status" value="2"/>
</dbReference>
<evidence type="ECO:0000256" key="1">
    <source>
        <dbReference type="ARBA" id="ARBA00022729"/>
    </source>
</evidence>
<sequence>MAISMTFSSALLCFFFSFLSLQTMSQPPQINHLFTFCNESNNFTRHSSYHSNRLSVLSTIRSYSLLGKITYGNATKGLSPDTAYAMYLCRGDIDKRTCSYCARTATLEITKSCTYQKEAFMFYEECMVRVSDYYFFGTLEESPNVTKYSLNNFSVTSSFGQTFSRKMDKLILRAPSTSLLPKPYFVVDIERVTEFGTSYILHSVVQCSSDLDPSNCTVCLRLAVQDILDCCSRSRGAQIFLPKCLVRYGTFSLPVNVPNLGVIKGNKIFERTLIAVMTASVLALVGL</sequence>
<evidence type="ECO:0000313" key="5">
    <source>
        <dbReference type="EMBL" id="KAL1192014.1"/>
    </source>
</evidence>